<accession>A0A8S5R1C8</accession>
<evidence type="ECO:0000313" key="1">
    <source>
        <dbReference type="EMBL" id="DAE24899.1"/>
    </source>
</evidence>
<proteinExistence type="predicted"/>
<dbReference type="EMBL" id="BK015787">
    <property type="protein sequence ID" value="DAE24899.1"/>
    <property type="molecule type" value="Genomic_DNA"/>
</dbReference>
<organism evidence="1">
    <name type="scientific">Siphoviridae sp. cttJO12</name>
    <dbReference type="NCBI Taxonomy" id="2826492"/>
    <lineage>
        <taxon>Viruses</taxon>
        <taxon>Duplodnaviria</taxon>
        <taxon>Heunggongvirae</taxon>
        <taxon>Uroviricota</taxon>
        <taxon>Caudoviricetes</taxon>
    </lineage>
</organism>
<protein>
    <submittedName>
        <fullName evidence="1">Uncharacterized protein</fullName>
    </submittedName>
</protein>
<sequence length="37" mass="4385">MERTFSNRGAFYRKGVKISRLIGRRTSFGETNYKENN</sequence>
<name>A0A8S5R1C8_9CAUD</name>
<reference evidence="1" key="1">
    <citation type="journal article" date="2021" name="Proc. Natl. Acad. Sci. U.S.A.">
        <title>A Catalog of Tens of Thousands of Viruses from Human Metagenomes Reveals Hidden Associations with Chronic Diseases.</title>
        <authorList>
            <person name="Tisza M.J."/>
            <person name="Buck C.B."/>
        </authorList>
    </citation>
    <scope>NUCLEOTIDE SEQUENCE</scope>
    <source>
        <strain evidence="1">CttJO12</strain>
    </source>
</reference>